<keyword evidence="2" id="KW-0732">Signal</keyword>
<comment type="caution">
    <text evidence="3">The sequence shown here is derived from an EMBL/GenBank/DDBJ whole genome shotgun (WGS) entry which is preliminary data.</text>
</comment>
<evidence type="ECO:0000313" key="4">
    <source>
        <dbReference type="Proteomes" id="UP000544110"/>
    </source>
</evidence>
<evidence type="ECO:0000256" key="1">
    <source>
        <dbReference type="SAM" id="MobiDB-lite"/>
    </source>
</evidence>
<dbReference type="AlphaFoldDB" id="A0A7Y9UR04"/>
<keyword evidence="4" id="KW-1185">Reference proteome</keyword>
<feature type="region of interest" description="Disordered" evidence="1">
    <location>
        <begin position="27"/>
        <end position="50"/>
    </location>
</feature>
<reference evidence="3 4" key="1">
    <citation type="submission" date="2020-07" db="EMBL/GenBank/DDBJ databases">
        <title>Sequencing the genomes of 1000 actinobacteria strains.</title>
        <authorList>
            <person name="Klenk H.-P."/>
        </authorList>
    </citation>
    <scope>NUCLEOTIDE SEQUENCE [LARGE SCALE GENOMIC DNA]</scope>
    <source>
        <strain evidence="3 4">DSM 24552</strain>
    </source>
</reference>
<evidence type="ECO:0000256" key="2">
    <source>
        <dbReference type="SAM" id="SignalP"/>
    </source>
</evidence>
<dbReference type="PROSITE" id="PS51257">
    <property type="entry name" value="PROKAR_LIPOPROTEIN"/>
    <property type="match status" value="1"/>
</dbReference>
<gene>
    <name evidence="3" type="ORF">BJ989_000153</name>
</gene>
<dbReference type="RefSeq" id="WP_179516594.1">
    <property type="nucleotide sequence ID" value="NZ_JACCAC010000001.1"/>
</dbReference>
<feature type="region of interest" description="Disordered" evidence="1">
    <location>
        <begin position="114"/>
        <end position="135"/>
    </location>
</feature>
<feature type="compositionally biased region" description="Basic and acidic residues" evidence="1">
    <location>
        <begin position="126"/>
        <end position="135"/>
    </location>
</feature>
<feature type="signal peptide" evidence="2">
    <location>
        <begin position="1"/>
        <end position="28"/>
    </location>
</feature>
<dbReference type="Proteomes" id="UP000544110">
    <property type="component" value="Unassembled WGS sequence"/>
</dbReference>
<dbReference type="EMBL" id="JACCAC010000001">
    <property type="protein sequence ID" value="NYG53849.1"/>
    <property type="molecule type" value="Genomic_DNA"/>
</dbReference>
<accession>A0A7Y9UR04</accession>
<feature type="chain" id="PRO_5030547782" evidence="2">
    <location>
        <begin position="29"/>
        <end position="135"/>
    </location>
</feature>
<evidence type="ECO:0000313" key="3">
    <source>
        <dbReference type="EMBL" id="NYG53849.1"/>
    </source>
</evidence>
<protein>
    <submittedName>
        <fullName evidence="3">Uncharacterized protein</fullName>
    </submittedName>
</protein>
<name>A0A7Y9UR04_9ACTN</name>
<organism evidence="3 4">
    <name type="scientific">Nocardioides perillae</name>
    <dbReference type="NCBI Taxonomy" id="1119534"/>
    <lineage>
        <taxon>Bacteria</taxon>
        <taxon>Bacillati</taxon>
        <taxon>Actinomycetota</taxon>
        <taxon>Actinomycetes</taxon>
        <taxon>Propionibacteriales</taxon>
        <taxon>Nocardioidaceae</taxon>
        <taxon>Nocardioides</taxon>
    </lineage>
</organism>
<sequence length="135" mass="13710">MTTSPVRPVRAALAAVALAGLLLTGCSGDDQDGPGAVAPPPGEIEDLGGPGVPQEWLDHWCDTRDLADADAAVELLGEPTSTVPEGSDGGEQLLWEHDSGVVLTLVTGPDGALVDRSSSVPSDQTDEVREALACG</sequence>
<proteinExistence type="predicted"/>